<dbReference type="EMBL" id="CP027228">
    <property type="protein sequence ID" value="AVM47444.1"/>
    <property type="molecule type" value="Genomic_DNA"/>
</dbReference>
<gene>
    <name evidence="1" type="ORF">C5Q96_00620</name>
</gene>
<reference evidence="2" key="1">
    <citation type="submission" date="2018-02" db="EMBL/GenBank/DDBJ databases">
        <authorList>
            <person name="Holder M.E."/>
            <person name="Ajami N.J."/>
            <person name="Petrosino J.F."/>
        </authorList>
    </citation>
    <scope>NUCLEOTIDE SEQUENCE [LARGE SCALE GENOMIC DNA]</scope>
    <source>
        <strain evidence="2">CCUG 47132</strain>
    </source>
</reference>
<accession>A0A2S0L2I8</accession>
<dbReference type="Proteomes" id="UP000237883">
    <property type="component" value="Chromosome"/>
</dbReference>
<evidence type="ECO:0000313" key="2">
    <source>
        <dbReference type="Proteomes" id="UP000237883"/>
    </source>
</evidence>
<evidence type="ECO:0000313" key="1">
    <source>
        <dbReference type="EMBL" id="AVM47444.1"/>
    </source>
</evidence>
<sequence length="148" mass="17013">MNIKKRVDNNIPFSLHDSRIIKISAEAERITLTFDKVYEYSGDNEKSYPATMLFEGIDYEECDVIVFDSELGYGSFTGTRYRMREFIDKFPNGIFEIITETYSGYDTVFRGYIYKNGCVYGSGIISIWTMGDVILSANYASNKKDDNI</sequence>
<dbReference type="KEGG" id="mdv:C5Q96_00620"/>
<name>A0A2S0L2I8_9FIRM</name>
<dbReference type="AlphaFoldDB" id="A0A2S0L2I8"/>
<organism evidence="1 2">
    <name type="scientific">Mogibacterium diversum</name>
    <dbReference type="NCBI Taxonomy" id="114527"/>
    <lineage>
        <taxon>Bacteria</taxon>
        <taxon>Bacillati</taxon>
        <taxon>Bacillota</taxon>
        <taxon>Clostridia</taxon>
        <taxon>Peptostreptococcales</taxon>
        <taxon>Anaerovoracaceae</taxon>
        <taxon>Mogibacterium</taxon>
    </lineage>
</organism>
<dbReference type="GeneID" id="78390751"/>
<dbReference type="OrthoDB" id="362007at2"/>
<keyword evidence="2" id="KW-1185">Reference proteome</keyword>
<dbReference type="RefSeq" id="WP_106056219.1">
    <property type="nucleotide sequence ID" value="NZ_CP027228.1"/>
</dbReference>
<protein>
    <submittedName>
        <fullName evidence="1">Uncharacterized protein</fullName>
    </submittedName>
</protein>
<proteinExistence type="predicted"/>